<gene>
    <name evidence="3" type="ORF">DHEL01_v209882</name>
</gene>
<sequence>MDRQSSSHLPIPVTPKESPSQEPLLTPHKHKRRSRDKRTSFGLFPRQKNSPIWRPSTGHSPPTPQWPLPRMPIRIHEENPAVTKTYTQPRHAPLPPPPSANSDSNRTSTSSTETLANVPKRSQRPRDQPTYSSSPTNQHHPRSPRSPNRSPSSPPRPAYFPPNHQRGGSGFQTRYLNMLLNLDKIPRAHNIFANLFAWLVLLAFVLAPCNFTGFPADRSLMVSENDDLLVSSVPLTTTATLELEIPSIALLAVCCVAFFLGVLGMLWLAVVWRRNYIWLMNRIYLPLILNSLAGFIATLVVVDVQHGWRWSVAALVAVSIEGASLAVGLSLFTLYQYWLLAKLKTEHYRETSRKRAVDLVKAGKAPPFAPGSVV</sequence>
<feature type="transmembrane region" description="Helical" evidence="2">
    <location>
        <begin position="308"/>
        <end position="335"/>
    </location>
</feature>
<evidence type="ECO:0000256" key="1">
    <source>
        <dbReference type="SAM" id="MobiDB-lite"/>
    </source>
</evidence>
<protein>
    <submittedName>
        <fullName evidence="3">Uncharacterized protein</fullName>
    </submittedName>
</protein>
<feature type="transmembrane region" description="Helical" evidence="2">
    <location>
        <begin position="191"/>
        <end position="214"/>
    </location>
</feature>
<name>A0A2P5HN90_DIAHE</name>
<feature type="compositionally biased region" description="Pro residues" evidence="1">
    <location>
        <begin position="61"/>
        <end position="70"/>
    </location>
</feature>
<dbReference type="Proteomes" id="UP000094444">
    <property type="component" value="Unassembled WGS sequence"/>
</dbReference>
<feature type="compositionally biased region" description="Polar residues" evidence="1">
    <location>
        <begin position="129"/>
        <end position="138"/>
    </location>
</feature>
<proteinExistence type="predicted"/>
<feature type="transmembrane region" description="Helical" evidence="2">
    <location>
        <begin position="248"/>
        <end position="271"/>
    </location>
</feature>
<keyword evidence="2" id="KW-1133">Transmembrane helix</keyword>
<dbReference type="EMBL" id="MAVT02001186">
    <property type="protein sequence ID" value="POS71720.1"/>
    <property type="molecule type" value="Genomic_DNA"/>
</dbReference>
<keyword evidence="2" id="KW-0812">Transmembrane</keyword>
<comment type="caution">
    <text evidence="3">The sequence shown here is derived from an EMBL/GenBank/DDBJ whole genome shotgun (WGS) entry which is preliminary data.</text>
</comment>
<keyword evidence="4" id="KW-1185">Reference proteome</keyword>
<keyword evidence="2" id="KW-0472">Membrane</keyword>
<dbReference type="OrthoDB" id="3254104at2759"/>
<accession>A0A2P5HN90</accession>
<evidence type="ECO:0000313" key="4">
    <source>
        <dbReference type="Proteomes" id="UP000094444"/>
    </source>
</evidence>
<dbReference type="InParanoid" id="A0A2P5HN90"/>
<evidence type="ECO:0000313" key="3">
    <source>
        <dbReference type="EMBL" id="POS71720.1"/>
    </source>
</evidence>
<organism evidence="3 4">
    <name type="scientific">Diaporthe helianthi</name>
    <dbReference type="NCBI Taxonomy" id="158607"/>
    <lineage>
        <taxon>Eukaryota</taxon>
        <taxon>Fungi</taxon>
        <taxon>Dikarya</taxon>
        <taxon>Ascomycota</taxon>
        <taxon>Pezizomycotina</taxon>
        <taxon>Sordariomycetes</taxon>
        <taxon>Sordariomycetidae</taxon>
        <taxon>Diaporthales</taxon>
        <taxon>Diaporthaceae</taxon>
        <taxon>Diaporthe</taxon>
    </lineage>
</organism>
<dbReference type="AlphaFoldDB" id="A0A2P5HN90"/>
<evidence type="ECO:0000256" key="2">
    <source>
        <dbReference type="SAM" id="Phobius"/>
    </source>
</evidence>
<feature type="compositionally biased region" description="Low complexity" evidence="1">
    <location>
        <begin position="100"/>
        <end position="114"/>
    </location>
</feature>
<feature type="compositionally biased region" description="Basic residues" evidence="1">
    <location>
        <begin position="27"/>
        <end position="36"/>
    </location>
</feature>
<reference evidence="3" key="1">
    <citation type="submission" date="2017-09" db="EMBL/GenBank/DDBJ databases">
        <title>Polyketide synthases of a Diaporthe helianthi virulent isolate.</title>
        <authorList>
            <person name="Baroncelli R."/>
        </authorList>
    </citation>
    <scope>NUCLEOTIDE SEQUENCE [LARGE SCALE GENOMIC DNA]</scope>
    <source>
        <strain evidence="3">7/96</strain>
    </source>
</reference>
<feature type="region of interest" description="Disordered" evidence="1">
    <location>
        <begin position="1"/>
        <end position="167"/>
    </location>
</feature>
<feature type="transmembrane region" description="Helical" evidence="2">
    <location>
        <begin position="283"/>
        <end position="302"/>
    </location>
</feature>